<accession>A0A8X8LDK2</accession>
<dbReference type="Proteomes" id="UP000198711">
    <property type="component" value="Unassembled WGS sequence"/>
</dbReference>
<dbReference type="EMBL" id="FNNO01000006">
    <property type="protein sequence ID" value="SDW86785.1"/>
    <property type="molecule type" value="Genomic_DNA"/>
</dbReference>
<organism evidence="1 2">
    <name type="scientific">Hydrobacter penzbergensis</name>
    <dbReference type="NCBI Taxonomy" id="1235997"/>
    <lineage>
        <taxon>Bacteria</taxon>
        <taxon>Pseudomonadati</taxon>
        <taxon>Bacteroidota</taxon>
        <taxon>Chitinophagia</taxon>
        <taxon>Chitinophagales</taxon>
        <taxon>Chitinophagaceae</taxon>
        <taxon>Hydrobacter</taxon>
    </lineage>
</organism>
<comment type="caution">
    <text evidence="1">The sequence shown here is derived from an EMBL/GenBank/DDBJ whole genome shotgun (WGS) entry which is preliminary data.</text>
</comment>
<proteinExistence type="predicted"/>
<evidence type="ECO:0000313" key="1">
    <source>
        <dbReference type="EMBL" id="SDW86785.1"/>
    </source>
</evidence>
<keyword evidence="2" id="KW-1185">Reference proteome</keyword>
<gene>
    <name evidence="1" type="ORF">SAMN05444410_106177</name>
</gene>
<dbReference type="RefSeq" id="WP_223696265.1">
    <property type="nucleotide sequence ID" value="NZ_FNNO01000006.1"/>
</dbReference>
<evidence type="ECO:0000313" key="2">
    <source>
        <dbReference type="Proteomes" id="UP000198711"/>
    </source>
</evidence>
<reference evidence="1 2" key="1">
    <citation type="submission" date="2016-10" db="EMBL/GenBank/DDBJ databases">
        <authorList>
            <person name="Varghese N."/>
            <person name="Submissions S."/>
        </authorList>
    </citation>
    <scope>NUCLEOTIDE SEQUENCE [LARGE SCALE GENOMIC DNA]</scope>
    <source>
        <strain evidence="1 2">DSM 25353</strain>
    </source>
</reference>
<protein>
    <submittedName>
        <fullName evidence="1">Uncharacterized protein</fullName>
    </submittedName>
</protein>
<name>A0A8X8LDK2_9BACT</name>
<dbReference type="AlphaFoldDB" id="A0A8X8LDK2"/>
<sequence length="58" mass="6559">MNAKKKHTPAELAEALVFPVALTPAQKKEAAKQLATARKKTRKEMTERNRLALQLLKF</sequence>